<accession>A0A9D7SU13</accession>
<evidence type="ECO:0000313" key="1">
    <source>
        <dbReference type="EMBL" id="MBK9981983.1"/>
    </source>
</evidence>
<comment type="caution">
    <text evidence="1">The sequence shown here is derived from an EMBL/GenBank/DDBJ whole genome shotgun (WGS) entry which is preliminary data.</text>
</comment>
<dbReference type="Proteomes" id="UP000808337">
    <property type="component" value="Unassembled WGS sequence"/>
</dbReference>
<reference evidence="1 2" key="1">
    <citation type="submission" date="2020-10" db="EMBL/GenBank/DDBJ databases">
        <title>Connecting structure to function with the recovery of over 1000 high-quality activated sludge metagenome-assembled genomes encoding full-length rRNA genes using long-read sequencing.</title>
        <authorList>
            <person name="Singleton C.M."/>
            <person name="Petriglieri F."/>
            <person name="Kristensen J.M."/>
            <person name="Kirkegaard R.H."/>
            <person name="Michaelsen T.Y."/>
            <person name="Andersen M.H."/>
            <person name="Karst S.M."/>
            <person name="Dueholm M.S."/>
            <person name="Nielsen P.H."/>
            <person name="Albertsen M."/>
        </authorList>
    </citation>
    <scope>NUCLEOTIDE SEQUENCE [LARGE SCALE GENOMIC DNA]</scope>
    <source>
        <strain evidence="1">Ribe_18-Q3-R11-54_MAXAC.273</strain>
    </source>
</reference>
<sequence length="299" mass="34423">MSSERVIVIPDIWKTEAGIDIARLSRIQPGYSFLFMPALNVKSKKQLSLMYQQLLREIKVSSALFILPKCFATGINVRYWPDLVYDFAHGVTVTSVHFADKWSECLKFVDTCMNEHEYTTERYHATCQYQHPYTDSLKLWVEAGAHNLHPGDYSRDEFLSALKSMQGHWMYWGHADGRRLRGYHHVTSDDLLSHAPASPLRSTLWFSCSTLDFRLKRNIALDWYLTGSTHCLLASKEPVITEANQMLSAAWLSAMRQAKASTIVEIVHHLILSDSITFKTVLKNYRLLGYPWISMSHVF</sequence>
<dbReference type="EMBL" id="JADKGY010000001">
    <property type="protein sequence ID" value="MBK9981983.1"/>
    <property type="molecule type" value="Genomic_DNA"/>
</dbReference>
<gene>
    <name evidence="1" type="ORF">IPP15_06075</name>
</gene>
<proteinExistence type="predicted"/>
<dbReference type="AlphaFoldDB" id="A0A9D7SU13"/>
<organism evidence="1 2">
    <name type="scientific">Candidatus Opimibacter skivensis</name>
    <dbReference type="NCBI Taxonomy" id="2982028"/>
    <lineage>
        <taxon>Bacteria</taxon>
        <taxon>Pseudomonadati</taxon>
        <taxon>Bacteroidota</taxon>
        <taxon>Saprospiria</taxon>
        <taxon>Saprospirales</taxon>
        <taxon>Saprospiraceae</taxon>
        <taxon>Candidatus Opimibacter</taxon>
    </lineage>
</organism>
<evidence type="ECO:0000313" key="2">
    <source>
        <dbReference type="Proteomes" id="UP000808337"/>
    </source>
</evidence>
<protein>
    <submittedName>
        <fullName evidence="1">Uncharacterized protein</fullName>
    </submittedName>
</protein>
<name>A0A9D7SU13_9BACT</name>